<dbReference type="Gene3D" id="3.40.630.30">
    <property type="match status" value="1"/>
</dbReference>
<dbReference type="RefSeq" id="XP_003725716.2">
    <property type="nucleotide sequence ID" value="XM_003725668.3"/>
</dbReference>
<dbReference type="FunCoup" id="A0A7M7GGL2">
    <property type="interactions" value="487"/>
</dbReference>
<dbReference type="AlphaFoldDB" id="A0A7M7GGL2"/>
<dbReference type="SUPFAM" id="SSF55729">
    <property type="entry name" value="Acyl-CoA N-acyltransferases (Nat)"/>
    <property type="match status" value="1"/>
</dbReference>
<name>A0A7M7GGL2_STRPU</name>
<organism evidence="5 6">
    <name type="scientific">Strongylocentrotus purpuratus</name>
    <name type="common">Purple sea urchin</name>
    <dbReference type="NCBI Taxonomy" id="7668"/>
    <lineage>
        <taxon>Eukaryota</taxon>
        <taxon>Metazoa</taxon>
        <taxon>Echinodermata</taxon>
        <taxon>Eleutherozoa</taxon>
        <taxon>Echinozoa</taxon>
        <taxon>Echinoidea</taxon>
        <taxon>Euechinoidea</taxon>
        <taxon>Echinacea</taxon>
        <taxon>Camarodonta</taxon>
        <taxon>Echinidea</taxon>
        <taxon>Strongylocentrotidae</taxon>
        <taxon>Strongylocentrotus</taxon>
    </lineage>
</organism>
<dbReference type="PANTHER" id="PTHR10545:SF29">
    <property type="entry name" value="GH14572P-RELATED"/>
    <property type="match status" value="1"/>
</dbReference>
<dbReference type="FunFam" id="3.40.630.30:FF:000064">
    <property type="entry name" value="GNAT family acetyltransferase"/>
    <property type="match status" value="1"/>
</dbReference>
<proteinExistence type="inferred from homology"/>
<evidence type="ECO:0000256" key="1">
    <source>
        <dbReference type="ARBA" id="ARBA00008694"/>
    </source>
</evidence>
<dbReference type="PANTHER" id="PTHR10545">
    <property type="entry name" value="DIAMINE N-ACETYLTRANSFERASE"/>
    <property type="match status" value="1"/>
</dbReference>
<feature type="domain" description="N-acetyltransferase" evidence="4">
    <location>
        <begin position="4"/>
        <end position="170"/>
    </location>
</feature>
<dbReference type="Pfam" id="PF00583">
    <property type="entry name" value="Acetyltransf_1"/>
    <property type="match status" value="1"/>
</dbReference>
<dbReference type="GO" id="GO:0008080">
    <property type="term" value="F:N-acetyltransferase activity"/>
    <property type="evidence" value="ECO:0000318"/>
    <property type="project" value="GO_Central"/>
</dbReference>
<evidence type="ECO:0000313" key="5">
    <source>
        <dbReference type="EnsemblMetazoa" id="XP_003725716"/>
    </source>
</evidence>
<dbReference type="Proteomes" id="UP000007110">
    <property type="component" value="Unassembled WGS sequence"/>
</dbReference>
<keyword evidence="3" id="KW-0012">Acyltransferase</keyword>
<protein>
    <recommendedName>
        <fullName evidence="4">N-acetyltransferase domain-containing protein</fullName>
    </recommendedName>
</protein>
<accession>A0A7M7GGL2</accession>
<comment type="similarity">
    <text evidence="1">Belongs to the acetyltransferase family.</text>
</comment>
<reference evidence="5" key="2">
    <citation type="submission" date="2021-01" db="UniProtKB">
        <authorList>
            <consortium name="EnsemblMetazoa"/>
        </authorList>
    </citation>
    <scope>IDENTIFICATION</scope>
</reference>
<dbReference type="EnsemblMetazoa" id="XM_003725668">
    <property type="protein sequence ID" value="XP_003725716"/>
    <property type="gene ID" value="LOC100893060"/>
</dbReference>
<dbReference type="OrthoDB" id="7305308at2759"/>
<dbReference type="GeneID" id="100893060"/>
<reference evidence="6" key="1">
    <citation type="submission" date="2015-02" db="EMBL/GenBank/DDBJ databases">
        <title>Genome sequencing for Strongylocentrotus purpuratus.</title>
        <authorList>
            <person name="Murali S."/>
            <person name="Liu Y."/>
            <person name="Vee V."/>
            <person name="English A."/>
            <person name="Wang M."/>
            <person name="Skinner E."/>
            <person name="Han Y."/>
            <person name="Muzny D.M."/>
            <person name="Worley K.C."/>
            <person name="Gibbs R.A."/>
        </authorList>
    </citation>
    <scope>NUCLEOTIDE SEQUENCE</scope>
</reference>
<dbReference type="PROSITE" id="PS51186">
    <property type="entry name" value="GNAT"/>
    <property type="match status" value="1"/>
</dbReference>
<evidence type="ECO:0000313" key="6">
    <source>
        <dbReference type="Proteomes" id="UP000007110"/>
    </source>
</evidence>
<dbReference type="OMA" id="HRVDWHV"/>
<evidence type="ECO:0000259" key="4">
    <source>
        <dbReference type="PROSITE" id="PS51186"/>
    </source>
</evidence>
<sequence length="179" mass="20344">MATYLIRKAVPGDCEEIVRLIKELAEYESMPDQCEMTPEKLRADAFCDQPFVHLLVAVCTVSKATVAYSSFSYMYSSWKGRTAYLDDLYVTPAHRGSGLGTSLMQSVAKCAFERGCNRMNWIVLSWNKRPAELYARIGGENLTKKENWENITLFQEQLKNFATNYKVKLSADTTVNVQL</sequence>
<keyword evidence="6" id="KW-1185">Reference proteome</keyword>
<evidence type="ECO:0000256" key="2">
    <source>
        <dbReference type="ARBA" id="ARBA00022679"/>
    </source>
</evidence>
<dbReference type="InterPro" id="IPR016181">
    <property type="entry name" value="Acyl_CoA_acyltransferase"/>
</dbReference>
<dbReference type="KEGG" id="spu:100893060"/>
<dbReference type="InParanoid" id="A0A7M7GGL2"/>
<keyword evidence="2" id="KW-0808">Transferase</keyword>
<dbReference type="InterPro" id="IPR000182">
    <property type="entry name" value="GNAT_dom"/>
</dbReference>
<dbReference type="CDD" id="cd04301">
    <property type="entry name" value="NAT_SF"/>
    <property type="match status" value="1"/>
</dbReference>
<evidence type="ECO:0000256" key="3">
    <source>
        <dbReference type="ARBA" id="ARBA00023315"/>
    </source>
</evidence>
<dbReference type="InterPro" id="IPR051016">
    <property type="entry name" value="Diverse_Substrate_AcTransf"/>
</dbReference>